<dbReference type="EMBL" id="QFYS01000002">
    <property type="protein sequence ID" value="RAK67250.1"/>
    <property type="molecule type" value="Genomic_DNA"/>
</dbReference>
<sequence length="153" mass="16087">MSLPAEISAGRELIVVEIAGQRFAIDIMSVREIRGWTASTRLPHAPGHVLGMINLRGQVLPVIDFGARLGLAGSEPNAASVVIVAEIEDRLVGLLVDAVCDILTLQAGMLQATPDVGSAEVRTFVRGVITVDDSIVTLLALDAVIPEDEILAA</sequence>
<dbReference type="OrthoDB" id="9794382at2"/>
<dbReference type="RefSeq" id="WP_111274861.1">
    <property type="nucleotide sequence ID" value="NZ_QFYS01000002.1"/>
</dbReference>
<dbReference type="Gene3D" id="2.30.30.40">
    <property type="entry name" value="SH3 Domains"/>
    <property type="match status" value="1"/>
</dbReference>
<accession>A0A328BIX5</accession>
<dbReference type="GO" id="GO:0005829">
    <property type="term" value="C:cytosol"/>
    <property type="evidence" value="ECO:0007669"/>
    <property type="project" value="TreeGrafter"/>
</dbReference>
<dbReference type="CDD" id="cd00732">
    <property type="entry name" value="CheW"/>
    <property type="match status" value="1"/>
</dbReference>
<dbReference type="PROSITE" id="PS50851">
    <property type="entry name" value="CHEW"/>
    <property type="match status" value="1"/>
</dbReference>
<comment type="caution">
    <text evidence="2">The sequence shown here is derived from an EMBL/GenBank/DDBJ whole genome shotgun (WGS) entry which is preliminary data.</text>
</comment>
<dbReference type="InterPro" id="IPR002545">
    <property type="entry name" value="CheW-lke_dom"/>
</dbReference>
<dbReference type="GO" id="GO:0006935">
    <property type="term" value="P:chemotaxis"/>
    <property type="evidence" value="ECO:0007669"/>
    <property type="project" value="InterPro"/>
</dbReference>
<dbReference type="AlphaFoldDB" id="A0A328BIX5"/>
<dbReference type="Proteomes" id="UP000249524">
    <property type="component" value="Unassembled WGS sequence"/>
</dbReference>
<dbReference type="InterPro" id="IPR036061">
    <property type="entry name" value="CheW-like_dom_sf"/>
</dbReference>
<evidence type="ECO:0000259" key="1">
    <source>
        <dbReference type="PROSITE" id="PS50851"/>
    </source>
</evidence>
<gene>
    <name evidence="2" type="ORF">DJ019_04785</name>
</gene>
<evidence type="ECO:0000313" key="2">
    <source>
        <dbReference type="EMBL" id="RAK67250.1"/>
    </source>
</evidence>
<dbReference type="SUPFAM" id="SSF50341">
    <property type="entry name" value="CheW-like"/>
    <property type="match status" value="1"/>
</dbReference>
<reference evidence="2 3" key="1">
    <citation type="submission" date="2018-05" db="EMBL/GenBank/DDBJ databases">
        <authorList>
            <person name="Lanie J.A."/>
            <person name="Ng W.-L."/>
            <person name="Kazmierczak K.M."/>
            <person name="Andrzejewski T.M."/>
            <person name="Davidsen T.M."/>
            <person name="Wayne K.J."/>
            <person name="Tettelin H."/>
            <person name="Glass J.I."/>
            <person name="Rusch D."/>
            <person name="Podicherti R."/>
            <person name="Tsui H.-C.T."/>
            <person name="Winkler M.E."/>
        </authorList>
    </citation>
    <scope>NUCLEOTIDE SEQUENCE [LARGE SCALE GENOMIC DNA]</scope>
    <source>
        <strain evidence="2 3">BUT-10</strain>
    </source>
</reference>
<name>A0A328BIX5_9CAUL</name>
<dbReference type="SMART" id="SM00260">
    <property type="entry name" value="CheW"/>
    <property type="match status" value="1"/>
</dbReference>
<dbReference type="Pfam" id="PF01584">
    <property type="entry name" value="CheW"/>
    <property type="match status" value="1"/>
</dbReference>
<organism evidence="2 3">
    <name type="scientific">Phenylobacterium kunshanense</name>
    <dbReference type="NCBI Taxonomy" id="1445034"/>
    <lineage>
        <taxon>Bacteria</taxon>
        <taxon>Pseudomonadati</taxon>
        <taxon>Pseudomonadota</taxon>
        <taxon>Alphaproteobacteria</taxon>
        <taxon>Caulobacterales</taxon>
        <taxon>Caulobacteraceae</taxon>
        <taxon>Phenylobacterium</taxon>
    </lineage>
</organism>
<feature type="domain" description="CheW-like" evidence="1">
    <location>
        <begin position="10"/>
        <end position="150"/>
    </location>
</feature>
<proteinExistence type="predicted"/>
<dbReference type="InterPro" id="IPR039315">
    <property type="entry name" value="CheW"/>
</dbReference>
<keyword evidence="3" id="KW-1185">Reference proteome</keyword>
<protein>
    <submittedName>
        <fullName evidence="2">Chemotaxis protein CheW</fullName>
    </submittedName>
</protein>
<dbReference type="PANTHER" id="PTHR22617:SF23">
    <property type="entry name" value="CHEMOTAXIS PROTEIN CHEW"/>
    <property type="match status" value="1"/>
</dbReference>
<dbReference type="PANTHER" id="PTHR22617">
    <property type="entry name" value="CHEMOTAXIS SENSOR HISTIDINE KINASE-RELATED"/>
    <property type="match status" value="1"/>
</dbReference>
<evidence type="ECO:0000313" key="3">
    <source>
        <dbReference type="Proteomes" id="UP000249524"/>
    </source>
</evidence>
<dbReference type="Gene3D" id="2.40.50.180">
    <property type="entry name" value="CheA-289, Domain 4"/>
    <property type="match status" value="1"/>
</dbReference>
<dbReference type="GO" id="GO:0007165">
    <property type="term" value="P:signal transduction"/>
    <property type="evidence" value="ECO:0007669"/>
    <property type="project" value="InterPro"/>
</dbReference>